<organism evidence="1 2">
    <name type="scientific">Strongyloides stercoralis</name>
    <name type="common">Threadworm</name>
    <dbReference type="NCBI Taxonomy" id="6248"/>
    <lineage>
        <taxon>Eukaryota</taxon>
        <taxon>Metazoa</taxon>
        <taxon>Ecdysozoa</taxon>
        <taxon>Nematoda</taxon>
        <taxon>Chromadorea</taxon>
        <taxon>Rhabditida</taxon>
        <taxon>Tylenchina</taxon>
        <taxon>Panagrolaimomorpha</taxon>
        <taxon>Strongyloidoidea</taxon>
        <taxon>Strongyloididae</taxon>
        <taxon>Strongyloides</taxon>
    </lineage>
</organism>
<dbReference type="InterPro" id="IPR052709">
    <property type="entry name" value="Transposase-MT_Hybrid"/>
</dbReference>
<keyword evidence="1" id="KW-1185">Reference proteome</keyword>
<dbReference type="Gene3D" id="3.30.420.10">
    <property type="entry name" value="Ribonuclease H-like superfamily/Ribonuclease H"/>
    <property type="match status" value="1"/>
</dbReference>
<accession>A0AAF5I371</accession>
<dbReference type="AlphaFoldDB" id="A0AAF5I371"/>
<protein>
    <recommendedName>
        <fullName evidence="3">Mos1 transposase HTH domain-containing protein</fullName>
    </recommendedName>
</protein>
<evidence type="ECO:0000313" key="2">
    <source>
        <dbReference type="WBParaSite" id="TCONS_00014000.p1"/>
    </source>
</evidence>
<dbReference type="GO" id="GO:0003676">
    <property type="term" value="F:nucleic acid binding"/>
    <property type="evidence" value="ECO:0007669"/>
    <property type="project" value="InterPro"/>
</dbReference>
<evidence type="ECO:0008006" key="3">
    <source>
        <dbReference type="Google" id="ProtNLM"/>
    </source>
</evidence>
<dbReference type="Proteomes" id="UP000035681">
    <property type="component" value="Unplaced"/>
</dbReference>
<dbReference type="InterPro" id="IPR036397">
    <property type="entry name" value="RNaseH_sf"/>
</dbReference>
<dbReference type="WBParaSite" id="TCONS_00014000.p1">
    <property type="protein sequence ID" value="TCONS_00014000.p1"/>
    <property type="gene ID" value="XLOC_009141"/>
</dbReference>
<name>A0AAF5I371_STRER</name>
<evidence type="ECO:0000313" key="1">
    <source>
        <dbReference type="Proteomes" id="UP000035681"/>
    </source>
</evidence>
<reference evidence="2" key="1">
    <citation type="submission" date="2024-02" db="UniProtKB">
        <authorList>
            <consortium name="WormBaseParasite"/>
        </authorList>
    </citation>
    <scope>IDENTIFICATION</scope>
</reference>
<dbReference type="PANTHER" id="PTHR46060:SF1">
    <property type="entry name" value="MARINER MOS1 TRANSPOSASE-LIKE PROTEIN"/>
    <property type="match status" value="1"/>
</dbReference>
<proteinExistence type="predicted"/>
<dbReference type="PANTHER" id="PTHR46060">
    <property type="entry name" value="MARINER MOS1 TRANSPOSASE-LIKE PROTEIN"/>
    <property type="match status" value="1"/>
</dbReference>
<sequence length="209" mass="23657">TVRTLEILTASLSKKTEIKEVIKYFLNKDLSATEIKADLDGTLRNSASSFVTLKKWVAEFRRGRTSIKVADRLGRPTIATSEKIVQKVHKIIMGNCRLKFTGIAETVGISKDNAPSHKPVVVMAKIYELKFQLVSHVAYLLDLASSEFSLSLNLKKFLAEKRFKSDSVVILAASDYFQKPDICAYKKEIQALEHRWRKCISLQGDYVEE</sequence>